<keyword evidence="1" id="KW-0238">DNA-binding</keyword>
<dbReference type="InterPro" id="IPR016032">
    <property type="entry name" value="Sig_transdc_resp-reg_C-effctor"/>
</dbReference>
<sequence length="181" mass="20464">MIDTIGQASFQRTLFAVFVLFVFGTSGIEVVLEFAAGETLDSMADDLLRLIFSGVVLLVFVRDYLAQQRALADLRGQLEMARGQLARFDTQSQIIARQYRAVMQQQFDAWRLTASEQDVVLMLLKGLSFREIAKLRETREKTVRQQASSVYQKAGVGSRTELAAWFFDDLLGPQFDHQVST</sequence>
<dbReference type="PANTHER" id="PTHR43214:SF43">
    <property type="entry name" value="TWO-COMPONENT RESPONSE REGULATOR"/>
    <property type="match status" value="1"/>
</dbReference>
<dbReference type="InterPro" id="IPR000792">
    <property type="entry name" value="Tscrpt_reg_LuxR_C"/>
</dbReference>
<keyword evidence="2" id="KW-0472">Membrane</keyword>
<protein>
    <submittedName>
        <fullName evidence="4">LuxR C-terminal-related transcriptional regulator</fullName>
    </submittedName>
</protein>
<dbReference type="SMART" id="SM00421">
    <property type="entry name" value="HTH_LUXR"/>
    <property type="match status" value="1"/>
</dbReference>
<dbReference type="InterPro" id="IPR039420">
    <property type="entry name" value="WalR-like"/>
</dbReference>
<keyword evidence="5" id="KW-1185">Reference proteome</keyword>
<feature type="domain" description="HTH luxR-type" evidence="3">
    <location>
        <begin position="109"/>
        <end position="166"/>
    </location>
</feature>
<evidence type="ECO:0000259" key="3">
    <source>
        <dbReference type="SMART" id="SM00421"/>
    </source>
</evidence>
<comment type="caution">
    <text evidence="4">The sequence shown here is derived from an EMBL/GenBank/DDBJ whole genome shotgun (WGS) entry which is preliminary data.</text>
</comment>
<dbReference type="SUPFAM" id="SSF46894">
    <property type="entry name" value="C-terminal effector domain of the bipartite response regulators"/>
    <property type="match status" value="1"/>
</dbReference>
<gene>
    <name evidence="4" type="ORF">OOZ53_05785</name>
</gene>
<dbReference type="Gene3D" id="1.10.10.10">
    <property type="entry name" value="Winged helix-like DNA-binding domain superfamily/Winged helix DNA-binding domain"/>
    <property type="match status" value="1"/>
</dbReference>
<organism evidence="4 5">
    <name type="scientific">Hoeflea poritis</name>
    <dbReference type="NCBI Taxonomy" id="2993659"/>
    <lineage>
        <taxon>Bacteria</taxon>
        <taxon>Pseudomonadati</taxon>
        <taxon>Pseudomonadota</taxon>
        <taxon>Alphaproteobacteria</taxon>
        <taxon>Hyphomicrobiales</taxon>
        <taxon>Rhizobiaceae</taxon>
        <taxon>Hoeflea</taxon>
    </lineage>
</organism>
<feature type="transmembrane region" description="Helical" evidence="2">
    <location>
        <begin position="47"/>
        <end position="65"/>
    </location>
</feature>
<accession>A0ABT4VJH2</accession>
<reference evidence="4" key="1">
    <citation type="submission" date="2022-11" db="EMBL/GenBank/DDBJ databases">
        <title>Hoeflea poritis sp. nov., isolated from scleractinian coral Porites lutea.</title>
        <authorList>
            <person name="Zhang G."/>
            <person name="Wei Q."/>
            <person name="Cai L."/>
        </authorList>
    </citation>
    <scope>NUCLEOTIDE SEQUENCE</scope>
    <source>
        <strain evidence="4">E7-10</strain>
    </source>
</reference>
<feature type="transmembrane region" description="Helical" evidence="2">
    <location>
        <begin position="12"/>
        <end position="35"/>
    </location>
</feature>
<evidence type="ECO:0000313" key="4">
    <source>
        <dbReference type="EMBL" id="MDA4844850.1"/>
    </source>
</evidence>
<dbReference type="Proteomes" id="UP001148313">
    <property type="component" value="Unassembled WGS sequence"/>
</dbReference>
<dbReference type="RefSeq" id="WP_271088397.1">
    <property type="nucleotide sequence ID" value="NZ_JAPJZH010000003.1"/>
</dbReference>
<dbReference type="PANTHER" id="PTHR43214">
    <property type="entry name" value="TWO-COMPONENT RESPONSE REGULATOR"/>
    <property type="match status" value="1"/>
</dbReference>
<evidence type="ECO:0000256" key="1">
    <source>
        <dbReference type="ARBA" id="ARBA00023125"/>
    </source>
</evidence>
<evidence type="ECO:0000256" key="2">
    <source>
        <dbReference type="SAM" id="Phobius"/>
    </source>
</evidence>
<dbReference type="CDD" id="cd06170">
    <property type="entry name" value="LuxR_C_like"/>
    <property type="match status" value="1"/>
</dbReference>
<dbReference type="InterPro" id="IPR036388">
    <property type="entry name" value="WH-like_DNA-bd_sf"/>
</dbReference>
<dbReference type="Pfam" id="PF00196">
    <property type="entry name" value="GerE"/>
    <property type="match status" value="1"/>
</dbReference>
<keyword evidence="2" id="KW-1133">Transmembrane helix</keyword>
<proteinExistence type="predicted"/>
<keyword evidence="2" id="KW-0812">Transmembrane</keyword>
<evidence type="ECO:0000313" key="5">
    <source>
        <dbReference type="Proteomes" id="UP001148313"/>
    </source>
</evidence>
<dbReference type="EMBL" id="JAPJZH010000003">
    <property type="protein sequence ID" value="MDA4844850.1"/>
    <property type="molecule type" value="Genomic_DNA"/>
</dbReference>
<name>A0ABT4VJH2_9HYPH</name>